<evidence type="ECO:0000256" key="1">
    <source>
        <dbReference type="SAM" id="Phobius"/>
    </source>
</evidence>
<reference evidence="2 3" key="1">
    <citation type="journal article" date="2021" name="Elife">
        <title>Chloroplast acquisition without the gene transfer in kleptoplastic sea slugs, Plakobranchus ocellatus.</title>
        <authorList>
            <person name="Maeda T."/>
            <person name="Takahashi S."/>
            <person name="Yoshida T."/>
            <person name="Shimamura S."/>
            <person name="Takaki Y."/>
            <person name="Nagai Y."/>
            <person name="Toyoda A."/>
            <person name="Suzuki Y."/>
            <person name="Arimoto A."/>
            <person name="Ishii H."/>
            <person name="Satoh N."/>
            <person name="Nishiyama T."/>
            <person name="Hasebe M."/>
            <person name="Maruyama T."/>
            <person name="Minagawa J."/>
            <person name="Obokata J."/>
            <person name="Shigenobu S."/>
        </authorList>
    </citation>
    <scope>NUCLEOTIDE SEQUENCE [LARGE SCALE GENOMIC DNA]</scope>
</reference>
<feature type="transmembrane region" description="Helical" evidence="1">
    <location>
        <begin position="79"/>
        <end position="102"/>
    </location>
</feature>
<keyword evidence="3" id="KW-1185">Reference proteome</keyword>
<keyword evidence="1" id="KW-1133">Transmembrane helix</keyword>
<feature type="transmembrane region" description="Helical" evidence="1">
    <location>
        <begin position="133"/>
        <end position="153"/>
    </location>
</feature>
<dbReference type="EMBL" id="BLXT01004211">
    <property type="protein sequence ID" value="GFO10860.1"/>
    <property type="molecule type" value="Genomic_DNA"/>
</dbReference>
<comment type="caution">
    <text evidence="2">The sequence shown here is derived from an EMBL/GenBank/DDBJ whole genome shotgun (WGS) entry which is preliminary data.</text>
</comment>
<organism evidence="2 3">
    <name type="scientific">Plakobranchus ocellatus</name>
    <dbReference type="NCBI Taxonomy" id="259542"/>
    <lineage>
        <taxon>Eukaryota</taxon>
        <taxon>Metazoa</taxon>
        <taxon>Spiralia</taxon>
        <taxon>Lophotrochozoa</taxon>
        <taxon>Mollusca</taxon>
        <taxon>Gastropoda</taxon>
        <taxon>Heterobranchia</taxon>
        <taxon>Euthyneura</taxon>
        <taxon>Panpulmonata</taxon>
        <taxon>Sacoglossa</taxon>
        <taxon>Placobranchoidea</taxon>
        <taxon>Plakobranchidae</taxon>
        <taxon>Plakobranchus</taxon>
    </lineage>
</organism>
<dbReference type="AlphaFoldDB" id="A0AAV4AVE1"/>
<gene>
    <name evidence="2" type="ORF">PoB_003736500</name>
</gene>
<evidence type="ECO:0000313" key="2">
    <source>
        <dbReference type="EMBL" id="GFO10860.1"/>
    </source>
</evidence>
<accession>A0AAV4AVE1</accession>
<proteinExistence type="predicted"/>
<keyword evidence="1" id="KW-0812">Transmembrane</keyword>
<keyword evidence="1" id="KW-0472">Membrane</keyword>
<evidence type="ECO:0000313" key="3">
    <source>
        <dbReference type="Proteomes" id="UP000735302"/>
    </source>
</evidence>
<name>A0AAV4AVE1_9GAST</name>
<dbReference type="Proteomes" id="UP000735302">
    <property type="component" value="Unassembled WGS sequence"/>
</dbReference>
<protein>
    <submittedName>
        <fullName evidence="2">Uncharacterized protein</fullName>
    </submittedName>
</protein>
<sequence length="284" mass="31838">MHASAILCIYVSHHVRKCPQNVKSLNGDVILNLMYDEPIHVIERLQYREDGLFCSTVIQSCTSSLSQCSVAQLSSLVSWYLIFIPVFCSAVIKSCVVVPHLYPSVLYRGSHQVLCRGTSSLSQFSVAQLSSLVSWYLIFIPVFCSTAIKSYVVDLWNQIPDLRHGYLKTQRRAFFVLKERRTCRTNSLNDRPIHLSAVCAPLAAPTGRIDISFAVVTDFIPKWTDPGCLVSPIGRPVHLGNESKSLTGASPPVRLFMLVGRRFFLKSSRLRHCIHSGEQLDLNV</sequence>